<dbReference type="STRING" id="1453999.AW06_003387"/>
<accession>A0A080M515</accession>
<organism evidence="1 2">
    <name type="scientific">Candidatus Accumulibacter cognatus</name>
    <dbReference type="NCBI Taxonomy" id="2954383"/>
    <lineage>
        <taxon>Bacteria</taxon>
        <taxon>Pseudomonadati</taxon>
        <taxon>Pseudomonadota</taxon>
        <taxon>Betaproteobacteria</taxon>
        <taxon>Candidatus Accumulibacter</taxon>
    </lineage>
</organism>
<evidence type="ECO:0000313" key="1">
    <source>
        <dbReference type="EMBL" id="KFB75555.1"/>
    </source>
</evidence>
<name>A0A080M515_9PROT</name>
<dbReference type="Proteomes" id="UP000021315">
    <property type="component" value="Unassembled WGS sequence"/>
</dbReference>
<keyword evidence="2" id="KW-1185">Reference proteome</keyword>
<sequence length="63" mass="7113">MNLVDSCGWLEYFADGGNASFFAPAIEDMDRLIVPSLCLFEVFKRVLQQRSEQDALRAAAVMR</sequence>
<gene>
    <name evidence="1" type="ORF">AW06_003387</name>
</gene>
<dbReference type="EMBL" id="JDST02000082">
    <property type="protein sequence ID" value="KFB75555.1"/>
    <property type="molecule type" value="Genomic_DNA"/>
</dbReference>
<reference evidence="1" key="1">
    <citation type="submission" date="2014-02" db="EMBL/GenBank/DDBJ databases">
        <title>Expanding our view of genomic diversity in Candidatus Accumulibacter clades.</title>
        <authorList>
            <person name="Skennerton C.T."/>
            <person name="Barr J.J."/>
            <person name="Slater F.R."/>
            <person name="Bond P.L."/>
            <person name="Tyson G.W."/>
        </authorList>
    </citation>
    <scope>NUCLEOTIDE SEQUENCE [LARGE SCALE GENOMIC DNA]</scope>
</reference>
<dbReference type="CDD" id="cd18686">
    <property type="entry name" value="PIN_VapC-like"/>
    <property type="match status" value="1"/>
</dbReference>
<protein>
    <submittedName>
        <fullName evidence="1">Uncharacterized protein</fullName>
    </submittedName>
</protein>
<comment type="caution">
    <text evidence="1">The sequence shown here is derived from an EMBL/GenBank/DDBJ whole genome shotgun (WGS) entry which is preliminary data.</text>
</comment>
<evidence type="ECO:0000313" key="2">
    <source>
        <dbReference type="Proteomes" id="UP000021315"/>
    </source>
</evidence>
<dbReference type="AlphaFoldDB" id="A0A080M515"/>
<proteinExistence type="predicted"/>